<evidence type="ECO:0000313" key="1">
    <source>
        <dbReference type="EMBL" id="KAJ0175357.1"/>
    </source>
</evidence>
<protein>
    <submittedName>
        <fullName evidence="1">Uncharacterized protein</fullName>
    </submittedName>
</protein>
<sequence>MESTDNITRRRRISNSSDHNTSDILSQTLDDTYNSLPDFSDPNIEHVLKLKERIELLEMELQIANKEIDTLSLENRELKRHNEDLLKKNDLLKRIAHSPAKSRQSPKKTITGNMHTQTDITKNRRIDSNTMTKVNRQTTVTQTTLPEKILRQKPPIKMCIISANKQNNMLALAENTLEHYTNLCHYLKPNSTIVELLKDLDKKLWEYTLDDYCIIFIGEEDFKKTNDYVELIIHIRQIISKVQNTNIVLIAPTYKCGKYTNMFNWRVEHFNNLLYLDILTHEHAYIIDSNQNLNYDHTMFCRKFGHVNNFGIRIIFKDINKCINDIIISNNKVSTNDNNKVNYDNTLENQSNLFRD</sequence>
<accession>A0ACC1CW62</accession>
<gene>
    <name evidence="1" type="ORF">K1T71_009498</name>
</gene>
<comment type="caution">
    <text evidence="1">The sequence shown here is derived from an EMBL/GenBank/DDBJ whole genome shotgun (WGS) entry which is preliminary data.</text>
</comment>
<dbReference type="Proteomes" id="UP000824533">
    <property type="component" value="Linkage Group LG16"/>
</dbReference>
<organism evidence="1 2">
    <name type="scientific">Dendrolimus kikuchii</name>
    <dbReference type="NCBI Taxonomy" id="765133"/>
    <lineage>
        <taxon>Eukaryota</taxon>
        <taxon>Metazoa</taxon>
        <taxon>Ecdysozoa</taxon>
        <taxon>Arthropoda</taxon>
        <taxon>Hexapoda</taxon>
        <taxon>Insecta</taxon>
        <taxon>Pterygota</taxon>
        <taxon>Neoptera</taxon>
        <taxon>Endopterygota</taxon>
        <taxon>Lepidoptera</taxon>
        <taxon>Glossata</taxon>
        <taxon>Ditrysia</taxon>
        <taxon>Bombycoidea</taxon>
        <taxon>Lasiocampidae</taxon>
        <taxon>Dendrolimus</taxon>
    </lineage>
</organism>
<name>A0ACC1CW62_9NEOP</name>
<keyword evidence="2" id="KW-1185">Reference proteome</keyword>
<reference evidence="1 2" key="1">
    <citation type="journal article" date="2021" name="Front. Genet.">
        <title>Chromosome-Level Genome Assembly Reveals Significant Gene Expansion in the Toll and IMD Signaling Pathways of Dendrolimus kikuchii.</title>
        <authorList>
            <person name="Zhou J."/>
            <person name="Wu P."/>
            <person name="Xiong Z."/>
            <person name="Liu N."/>
            <person name="Zhao N."/>
            <person name="Ji M."/>
            <person name="Qiu Y."/>
            <person name="Yang B."/>
        </authorList>
    </citation>
    <scope>NUCLEOTIDE SEQUENCE [LARGE SCALE GENOMIC DNA]</scope>
    <source>
        <strain evidence="1">Ann1</strain>
    </source>
</reference>
<evidence type="ECO:0000313" key="2">
    <source>
        <dbReference type="Proteomes" id="UP000824533"/>
    </source>
</evidence>
<dbReference type="EMBL" id="CM034402">
    <property type="protein sequence ID" value="KAJ0175357.1"/>
    <property type="molecule type" value="Genomic_DNA"/>
</dbReference>
<proteinExistence type="predicted"/>